<feature type="signal peptide" evidence="3">
    <location>
        <begin position="1"/>
        <end position="20"/>
    </location>
</feature>
<keyword evidence="1" id="KW-0479">Metal-binding</keyword>
<proteinExistence type="predicted"/>
<evidence type="ECO:0000256" key="3">
    <source>
        <dbReference type="SAM" id="SignalP"/>
    </source>
</evidence>
<dbReference type="OrthoDB" id="574459at2"/>
<sequence>MQAPSLRACGVIVTSGLLFASVIAGCAQPTQSAEVMLVVNRTTTVTISNMMFHPSTIRVHIGDTVTWAFNDQGLDHEVVSQPSAQQVFDSGVLSSGTYSFTFTEKGTNAYTCAIHSSMAGTVIVS</sequence>
<dbReference type="InterPro" id="IPR052721">
    <property type="entry name" value="ET_Amicyanin"/>
</dbReference>
<gene>
    <name evidence="5" type="ORF">FK531_18605</name>
</gene>
<dbReference type="GO" id="GO:0005507">
    <property type="term" value="F:copper ion binding"/>
    <property type="evidence" value="ECO:0007669"/>
    <property type="project" value="InterPro"/>
</dbReference>
<dbReference type="Gene3D" id="2.60.40.420">
    <property type="entry name" value="Cupredoxins - blue copper proteins"/>
    <property type="match status" value="1"/>
</dbReference>
<dbReference type="EMBL" id="VIGH01000009">
    <property type="protein sequence ID" value="TQF65901.1"/>
    <property type="molecule type" value="Genomic_DNA"/>
</dbReference>
<organism evidence="5 6">
    <name type="scientific">Rhodococcus spelaei</name>
    <dbReference type="NCBI Taxonomy" id="2546320"/>
    <lineage>
        <taxon>Bacteria</taxon>
        <taxon>Bacillati</taxon>
        <taxon>Actinomycetota</taxon>
        <taxon>Actinomycetes</taxon>
        <taxon>Mycobacteriales</taxon>
        <taxon>Nocardiaceae</taxon>
        <taxon>Rhodococcus</taxon>
    </lineage>
</organism>
<comment type="caution">
    <text evidence="5">The sequence shown here is derived from an EMBL/GenBank/DDBJ whole genome shotgun (WGS) entry which is preliminary data.</text>
</comment>
<evidence type="ECO:0000256" key="1">
    <source>
        <dbReference type="ARBA" id="ARBA00022723"/>
    </source>
</evidence>
<dbReference type="RefSeq" id="WP_142102033.1">
    <property type="nucleotide sequence ID" value="NZ_VIGH01000009.1"/>
</dbReference>
<evidence type="ECO:0000313" key="6">
    <source>
        <dbReference type="Proteomes" id="UP000316256"/>
    </source>
</evidence>
<dbReference type="PROSITE" id="PS51257">
    <property type="entry name" value="PROKAR_LIPOPROTEIN"/>
    <property type="match status" value="1"/>
</dbReference>
<feature type="domain" description="Blue (type 1) copper" evidence="4">
    <location>
        <begin position="42"/>
        <end position="124"/>
    </location>
</feature>
<dbReference type="Proteomes" id="UP000316256">
    <property type="component" value="Unassembled WGS sequence"/>
</dbReference>
<keyword evidence="6" id="KW-1185">Reference proteome</keyword>
<evidence type="ECO:0000256" key="2">
    <source>
        <dbReference type="ARBA" id="ARBA00023008"/>
    </source>
</evidence>
<reference evidence="5 6" key="1">
    <citation type="submission" date="2019-06" db="EMBL/GenBank/DDBJ databases">
        <title>Rhodococcus spaelei sp. nov., isolated from a cave.</title>
        <authorList>
            <person name="Lee S.D."/>
        </authorList>
    </citation>
    <scope>NUCLEOTIDE SEQUENCE [LARGE SCALE GENOMIC DNA]</scope>
    <source>
        <strain evidence="5 6">C9-5</strain>
    </source>
</reference>
<dbReference type="PANTHER" id="PTHR36507">
    <property type="entry name" value="BLL1555 PROTEIN"/>
    <property type="match status" value="1"/>
</dbReference>
<feature type="chain" id="PRO_5038624662" evidence="3">
    <location>
        <begin position="21"/>
        <end position="125"/>
    </location>
</feature>
<dbReference type="Pfam" id="PF00127">
    <property type="entry name" value="Copper-bind"/>
    <property type="match status" value="1"/>
</dbReference>
<dbReference type="GO" id="GO:0009055">
    <property type="term" value="F:electron transfer activity"/>
    <property type="evidence" value="ECO:0007669"/>
    <property type="project" value="InterPro"/>
</dbReference>
<keyword evidence="3" id="KW-0732">Signal</keyword>
<name>A0A541B0R0_9NOCA</name>
<dbReference type="InterPro" id="IPR000923">
    <property type="entry name" value="BlueCu_1"/>
</dbReference>
<evidence type="ECO:0000313" key="5">
    <source>
        <dbReference type="EMBL" id="TQF65901.1"/>
    </source>
</evidence>
<accession>A0A541B0R0</accession>
<protein>
    <submittedName>
        <fullName evidence="5">Copper-binding protein</fullName>
    </submittedName>
</protein>
<dbReference type="SUPFAM" id="SSF49503">
    <property type="entry name" value="Cupredoxins"/>
    <property type="match status" value="1"/>
</dbReference>
<dbReference type="PANTHER" id="PTHR36507:SF1">
    <property type="entry name" value="BLL1555 PROTEIN"/>
    <property type="match status" value="1"/>
</dbReference>
<dbReference type="AlphaFoldDB" id="A0A541B0R0"/>
<dbReference type="InterPro" id="IPR008972">
    <property type="entry name" value="Cupredoxin"/>
</dbReference>
<keyword evidence="2" id="KW-0186">Copper</keyword>
<evidence type="ECO:0000259" key="4">
    <source>
        <dbReference type="Pfam" id="PF00127"/>
    </source>
</evidence>